<dbReference type="InterPro" id="IPR008699">
    <property type="entry name" value="NDUFB8"/>
</dbReference>
<keyword evidence="1" id="KW-0472">Membrane</keyword>
<evidence type="ECO:0008006" key="4">
    <source>
        <dbReference type="Google" id="ProtNLM"/>
    </source>
</evidence>
<dbReference type="PANTHER" id="PTHR12840:SF1">
    <property type="entry name" value="NADH DEHYDROGENASE [UBIQUINONE] 1 BETA SUBCOMPLEX SUBUNIT 8, MITOCHONDRIAL"/>
    <property type="match status" value="1"/>
</dbReference>
<feature type="transmembrane region" description="Helical" evidence="1">
    <location>
        <begin position="132"/>
        <end position="149"/>
    </location>
</feature>
<reference evidence="2 3" key="1">
    <citation type="submission" date="2020-04" db="EMBL/GenBank/DDBJ databases">
        <authorList>
            <person name="Wallbank WR R."/>
            <person name="Pardo Diaz C."/>
            <person name="Kozak K."/>
            <person name="Martin S."/>
            <person name="Jiggins C."/>
            <person name="Moest M."/>
            <person name="Warren A I."/>
            <person name="Byers J.R.P. K."/>
            <person name="Montejo-Kovacevich G."/>
            <person name="Yen C E."/>
        </authorList>
    </citation>
    <scope>NUCLEOTIDE SEQUENCE [LARGE SCALE GENOMIC DNA]</scope>
</reference>
<protein>
    <recommendedName>
        <fullName evidence="4">NADH dehydrogenase [ubiquinone] 1 beta subcomplex subunit 8, mitochondrial</fullName>
    </recommendedName>
</protein>
<dbReference type="AlphaFoldDB" id="A0A8S1B622"/>
<dbReference type="OrthoDB" id="3200163at2759"/>
<comment type="caution">
    <text evidence="2">The sequence shown here is derived from an EMBL/GenBank/DDBJ whole genome shotgun (WGS) entry which is preliminary data.</text>
</comment>
<keyword evidence="1" id="KW-0812">Transmembrane</keyword>
<evidence type="ECO:0000313" key="2">
    <source>
        <dbReference type="EMBL" id="CAB3257133.1"/>
    </source>
</evidence>
<evidence type="ECO:0000313" key="3">
    <source>
        <dbReference type="Proteomes" id="UP000494256"/>
    </source>
</evidence>
<dbReference type="Pfam" id="PF05821">
    <property type="entry name" value="NDUF_B8"/>
    <property type="match status" value="1"/>
</dbReference>
<name>A0A8S1B622_ARCPL</name>
<dbReference type="EMBL" id="CADEBD010000530">
    <property type="protein sequence ID" value="CAB3257133.1"/>
    <property type="molecule type" value="Genomic_DNA"/>
</dbReference>
<dbReference type="Proteomes" id="UP000494256">
    <property type="component" value="Unassembled WGS sequence"/>
</dbReference>
<organism evidence="2 3">
    <name type="scientific">Arctia plantaginis</name>
    <name type="common">Wood tiger moth</name>
    <name type="synonym">Phalaena plantaginis</name>
    <dbReference type="NCBI Taxonomy" id="874455"/>
    <lineage>
        <taxon>Eukaryota</taxon>
        <taxon>Metazoa</taxon>
        <taxon>Ecdysozoa</taxon>
        <taxon>Arthropoda</taxon>
        <taxon>Hexapoda</taxon>
        <taxon>Insecta</taxon>
        <taxon>Pterygota</taxon>
        <taxon>Neoptera</taxon>
        <taxon>Endopterygota</taxon>
        <taxon>Lepidoptera</taxon>
        <taxon>Glossata</taxon>
        <taxon>Ditrysia</taxon>
        <taxon>Noctuoidea</taxon>
        <taxon>Erebidae</taxon>
        <taxon>Arctiinae</taxon>
        <taxon>Arctia</taxon>
    </lineage>
</organism>
<proteinExistence type="predicted"/>
<sequence length="175" mass="20433">MALASHLLKKAVFSNPLSLNKSLGILYNATRNHWNYQYQPGQYPRTPEQREAAAKRYGMTVEEYQPYPEHMGYGDYPRLPDVGEDSRDPHYPYDCPELKRNFNEPMHARMEIFGGDRYDPAMKRRFSLLHQWTWFLGTIGGSFALYLYLEDFKFGRPVTAKQLPSNGPHYLFSAN</sequence>
<gene>
    <name evidence="2" type="ORF">APLA_LOCUS15812</name>
</gene>
<dbReference type="GO" id="GO:0005739">
    <property type="term" value="C:mitochondrion"/>
    <property type="evidence" value="ECO:0007669"/>
    <property type="project" value="InterPro"/>
</dbReference>
<dbReference type="PANTHER" id="PTHR12840">
    <property type="entry name" value="NADH-UBIQUINONE OXIDOREDUCTASE ASHI SUBUNIT"/>
    <property type="match status" value="1"/>
</dbReference>
<evidence type="ECO:0000256" key="1">
    <source>
        <dbReference type="SAM" id="Phobius"/>
    </source>
</evidence>
<keyword evidence="1" id="KW-1133">Transmembrane helix</keyword>
<accession>A0A8S1B622</accession>